<feature type="transmembrane region" description="Helical" evidence="7">
    <location>
        <begin position="21"/>
        <end position="43"/>
    </location>
</feature>
<comment type="caution">
    <text evidence="8">The sequence shown here is derived from an EMBL/GenBank/DDBJ whole genome shotgun (WGS) entry which is preliminary data.</text>
</comment>
<dbReference type="EMBL" id="BAAARA010000020">
    <property type="protein sequence ID" value="GAA2358946.1"/>
    <property type="molecule type" value="Genomic_DNA"/>
</dbReference>
<keyword evidence="9" id="KW-1185">Reference proteome</keyword>
<dbReference type="PANTHER" id="PTHR20855:SF3">
    <property type="entry name" value="LD03007P"/>
    <property type="match status" value="1"/>
</dbReference>
<feature type="transmembrane region" description="Helical" evidence="7">
    <location>
        <begin position="91"/>
        <end position="109"/>
    </location>
</feature>
<keyword evidence="3" id="KW-1003">Cell membrane</keyword>
<comment type="similarity">
    <text evidence="2">Belongs to the UPF0073 (Hly-III) family.</text>
</comment>
<evidence type="ECO:0000256" key="3">
    <source>
        <dbReference type="ARBA" id="ARBA00022475"/>
    </source>
</evidence>
<evidence type="ECO:0000256" key="4">
    <source>
        <dbReference type="ARBA" id="ARBA00022692"/>
    </source>
</evidence>
<comment type="subcellular location">
    <subcellularLocation>
        <location evidence="1">Cell membrane</location>
        <topology evidence="1">Multi-pass membrane protein</topology>
    </subcellularLocation>
</comment>
<feature type="transmembrane region" description="Helical" evidence="7">
    <location>
        <begin position="49"/>
        <end position="70"/>
    </location>
</feature>
<feature type="transmembrane region" description="Helical" evidence="7">
    <location>
        <begin position="203"/>
        <end position="223"/>
    </location>
</feature>
<accession>A0ABN3GRK1</accession>
<evidence type="ECO:0000256" key="2">
    <source>
        <dbReference type="ARBA" id="ARBA00008488"/>
    </source>
</evidence>
<feature type="transmembrane region" description="Helical" evidence="7">
    <location>
        <begin position="164"/>
        <end position="182"/>
    </location>
</feature>
<feature type="transmembrane region" description="Helical" evidence="7">
    <location>
        <begin position="140"/>
        <end position="158"/>
    </location>
</feature>
<dbReference type="PANTHER" id="PTHR20855">
    <property type="entry name" value="ADIPOR/PROGESTIN RECEPTOR-RELATED"/>
    <property type="match status" value="1"/>
</dbReference>
<gene>
    <name evidence="8" type="ORF">GCM10009854_41870</name>
</gene>
<evidence type="ECO:0000256" key="6">
    <source>
        <dbReference type="ARBA" id="ARBA00023136"/>
    </source>
</evidence>
<reference evidence="8 9" key="1">
    <citation type="journal article" date="2019" name="Int. J. Syst. Evol. Microbiol.">
        <title>The Global Catalogue of Microorganisms (GCM) 10K type strain sequencing project: providing services to taxonomists for standard genome sequencing and annotation.</title>
        <authorList>
            <consortium name="The Broad Institute Genomics Platform"/>
            <consortium name="The Broad Institute Genome Sequencing Center for Infectious Disease"/>
            <person name="Wu L."/>
            <person name="Ma J."/>
        </authorList>
    </citation>
    <scope>NUCLEOTIDE SEQUENCE [LARGE SCALE GENOMIC DNA]</scope>
    <source>
        <strain evidence="8 9">JCM 16221</strain>
    </source>
</reference>
<keyword evidence="4 7" id="KW-0812">Transmembrane</keyword>
<dbReference type="InterPro" id="IPR005744">
    <property type="entry name" value="Hy-lIII"/>
</dbReference>
<evidence type="ECO:0000313" key="8">
    <source>
        <dbReference type="EMBL" id="GAA2358946.1"/>
    </source>
</evidence>
<dbReference type="RefSeq" id="WP_344135622.1">
    <property type="nucleotide sequence ID" value="NZ_BAAARA010000020.1"/>
</dbReference>
<protein>
    <submittedName>
        <fullName evidence="8">Hemolysin III family protein</fullName>
    </submittedName>
</protein>
<dbReference type="InterPro" id="IPR004254">
    <property type="entry name" value="AdipoR/HlyIII-related"/>
</dbReference>
<dbReference type="Proteomes" id="UP001501218">
    <property type="component" value="Unassembled WGS sequence"/>
</dbReference>
<keyword evidence="6 7" id="KW-0472">Membrane</keyword>
<keyword evidence="5 7" id="KW-1133">Transmembrane helix</keyword>
<dbReference type="Pfam" id="PF03006">
    <property type="entry name" value="HlyIII"/>
    <property type="match status" value="1"/>
</dbReference>
<evidence type="ECO:0000313" key="9">
    <source>
        <dbReference type="Proteomes" id="UP001501218"/>
    </source>
</evidence>
<proteinExistence type="inferred from homology"/>
<name>A0ABN3GRK1_9PSEU</name>
<evidence type="ECO:0000256" key="1">
    <source>
        <dbReference type="ARBA" id="ARBA00004651"/>
    </source>
</evidence>
<dbReference type="NCBIfam" id="TIGR01065">
    <property type="entry name" value="hlyIII"/>
    <property type="match status" value="1"/>
</dbReference>
<organism evidence="8 9">
    <name type="scientific">Saccharopolyspora halophila</name>
    <dbReference type="NCBI Taxonomy" id="405551"/>
    <lineage>
        <taxon>Bacteria</taxon>
        <taxon>Bacillati</taxon>
        <taxon>Actinomycetota</taxon>
        <taxon>Actinomycetes</taxon>
        <taxon>Pseudonocardiales</taxon>
        <taxon>Pseudonocardiaceae</taxon>
        <taxon>Saccharopolyspora</taxon>
    </lineage>
</organism>
<sequence>MSEVLTTRRAYASVKPRMRGWIHLASVIGFAASGAVLITLSATTGPPTTAVAVTLYMAGVLGLFGVSTIYHLITWRSERARTWMRRLDHSMIFLLIAGTYTPISLLALPQDTARIVLGVVWTGALGGMLLKLAWPHAPRWVGVPLYIALGWVAVFVLGDLLHTAGVAGLVLLLAGGVLYTIGALSYATRWPDPWPSMFGYHEVFHTAVTAAAICHHITVWLLLR</sequence>
<evidence type="ECO:0000256" key="5">
    <source>
        <dbReference type="ARBA" id="ARBA00022989"/>
    </source>
</evidence>
<evidence type="ECO:0000256" key="7">
    <source>
        <dbReference type="SAM" id="Phobius"/>
    </source>
</evidence>